<feature type="region of interest" description="Disordered" evidence="1">
    <location>
        <begin position="164"/>
        <end position="186"/>
    </location>
</feature>
<feature type="compositionally biased region" description="Polar residues" evidence="1">
    <location>
        <begin position="176"/>
        <end position="186"/>
    </location>
</feature>
<organism evidence="2 3">
    <name type="scientific">Pleurodeles waltl</name>
    <name type="common">Iberian ribbed newt</name>
    <dbReference type="NCBI Taxonomy" id="8319"/>
    <lineage>
        <taxon>Eukaryota</taxon>
        <taxon>Metazoa</taxon>
        <taxon>Chordata</taxon>
        <taxon>Craniata</taxon>
        <taxon>Vertebrata</taxon>
        <taxon>Euteleostomi</taxon>
        <taxon>Amphibia</taxon>
        <taxon>Batrachia</taxon>
        <taxon>Caudata</taxon>
        <taxon>Salamandroidea</taxon>
        <taxon>Salamandridae</taxon>
        <taxon>Pleurodelinae</taxon>
        <taxon>Pleurodeles</taxon>
    </lineage>
</organism>
<keyword evidence="3" id="KW-1185">Reference proteome</keyword>
<feature type="region of interest" description="Disordered" evidence="1">
    <location>
        <begin position="99"/>
        <end position="147"/>
    </location>
</feature>
<dbReference type="AlphaFoldDB" id="A0AAV7P2P7"/>
<evidence type="ECO:0000313" key="3">
    <source>
        <dbReference type="Proteomes" id="UP001066276"/>
    </source>
</evidence>
<evidence type="ECO:0000256" key="1">
    <source>
        <dbReference type="SAM" id="MobiDB-lite"/>
    </source>
</evidence>
<accession>A0AAV7P2P7</accession>
<sequence>MRVRKSSFHAEVVGFTRGKLSQKVTVHEDPDLPDAFILRFLLHLGKEKVDILGAKCPQSAGRIEAGGLQGRLVPVQGRAVNGFRRQWLVRAAARGLGEEGGPRLGLSSGERRSAAQMRARPRLGASPAVPGLHHVPQQGTRGVLRPPGLRPEVCVAAQGLARAGGAWTESVPPNPVATNGGPNSEE</sequence>
<dbReference type="Proteomes" id="UP001066276">
    <property type="component" value="Chromosome 8"/>
</dbReference>
<protein>
    <submittedName>
        <fullName evidence="2">Uncharacterized protein</fullName>
    </submittedName>
</protein>
<reference evidence="2" key="1">
    <citation type="journal article" date="2022" name="bioRxiv">
        <title>Sequencing and chromosome-scale assembly of the giantPleurodeles waltlgenome.</title>
        <authorList>
            <person name="Brown T."/>
            <person name="Elewa A."/>
            <person name="Iarovenko S."/>
            <person name="Subramanian E."/>
            <person name="Araus A.J."/>
            <person name="Petzold A."/>
            <person name="Susuki M."/>
            <person name="Suzuki K.-i.T."/>
            <person name="Hayashi T."/>
            <person name="Toyoda A."/>
            <person name="Oliveira C."/>
            <person name="Osipova E."/>
            <person name="Leigh N.D."/>
            <person name="Simon A."/>
            <person name="Yun M.H."/>
        </authorList>
    </citation>
    <scope>NUCLEOTIDE SEQUENCE</scope>
    <source>
        <strain evidence="2">20211129_DDA</strain>
        <tissue evidence="2">Liver</tissue>
    </source>
</reference>
<name>A0AAV7P2P7_PLEWA</name>
<gene>
    <name evidence="2" type="ORF">NDU88_009037</name>
</gene>
<dbReference type="EMBL" id="JANPWB010000012">
    <property type="protein sequence ID" value="KAJ1120888.1"/>
    <property type="molecule type" value="Genomic_DNA"/>
</dbReference>
<comment type="caution">
    <text evidence="2">The sequence shown here is derived from an EMBL/GenBank/DDBJ whole genome shotgun (WGS) entry which is preliminary data.</text>
</comment>
<proteinExistence type="predicted"/>
<evidence type="ECO:0000313" key="2">
    <source>
        <dbReference type="EMBL" id="KAJ1120888.1"/>
    </source>
</evidence>